<dbReference type="KEGG" id="rru:Rru_A3279"/>
<dbReference type="Proteomes" id="UP000001929">
    <property type="component" value="Chromosome"/>
</dbReference>
<dbReference type="HOGENOM" id="CLU_154412_1_1_5"/>
<feature type="region of interest" description="Disordered" evidence="2">
    <location>
        <begin position="90"/>
        <end position="122"/>
    </location>
</feature>
<dbReference type="RefSeq" id="WP_011391027.1">
    <property type="nucleotide sequence ID" value="NC_007643.1"/>
</dbReference>
<proteinExistence type="predicted"/>
<dbReference type="STRING" id="269796.Rru_A3279"/>
<dbReference type="eggNOG" id="COG2960">
    <property type="taxonomic scope" value="Bacteria"/>
</dbReference>
<sequence length="122" mass="12994">MKAGNRLMDDFSRVAGGALGALGGLRGEIEVIVRQRLEKLISSMDLVTREEFDAVAAVAREARQRQEDLEKQVATLESRLTDQIKTAIAETAQAATPAPTARRAGPKGAGPHGEATDKPSDL</sequence>
<dbReference type="InterPro" id="IPR007475">
    <property type="entry name" value="UbiK"/>
</dbReference>
<feature type="compositionally biased region" description="Low complexity" evidence="2">
    <location>
        <begin position="90"/>
        <end position="103"/>
    </location>
</feature>
<keyword evidence="4" id="KW-1185">Reference proteome</keyword>
<accession>Q2RP71</accession>
<organism evidence="3 4">
    <name type="scientific">Rhodospirillum rubrum (strain ATCC 11170 / ATH 1.1.1 / DSM 467 / LMG 4362 / NCIMB 8255 / S1)</name>
    <dbReference type="NCBI Taxonomy" id="269796"/>
    <lineage>
        <taxon>Bacteria</taxon>
        <taxon>Pseudomonadati</taxon>
        <taxon>Pseudomonadota</taxon>
        <taxon>Alphaproteobacteria</taxon>
        <taxon>Rhodospirillales</taxon>
        <taxon>Rhodospirillaceae</taxon>
        <taxon>Rhodospirillum</taxon>
    </lineage>
</organism>
<evidence type="ECO:0000256" key="2">
    <source>
        <dbReference type="SAM" id="MobiDB-lite"/>
    </source>
</evidence>
<reference evidence="3 4" key="1">
    <citation type="journal article" date="2011" name="Stand. Genomic Sci.">
        <title>Complete genome sequence of Rhodospirillum rubrum type strain (S1).</title>
        <authorList>
            <person name="Munk A.C."/>
            <person name="Copeland A."/>
            <person name="Lucas S."/>
            <person name="Lapidus A."/>
            <person name="Del Rio T.G."/>
            <person name="Barry K."/>
            <person name="Detter J.C."/>
            <person name="Hammon N."/>
            <person name="Israni S."/>
            <person name="Pitluck S."/>
            <person name="Brettin T."/>
            <person name="Bruce D."/>
            <person name="Han C."/>
            <person name="Tapia R."/>
            <person name="Gilna P."/>
            <person name="Schmutz J."/>
            <person name="Larimer F."/>
            <person name="Land M."/>
            <person name="Kyrpides N.C."/>
            <person name="Mavromatis K."/>
            <person name="Richardson P."/>
            <person name="Rohde M."/>
            <person name="Goker M."/>
            <person name="Klenk H.P."/>
            <person name="Zhang Y."/>
            <person name="Roberts G.P."/>
            <person name="Reslewic S."/>
            <person name="Schwartz D.C."/>
        </authorList>
    </citation>
    <scope>NUCLEOTIDE SEQUENCE [LARGE SCALE GENOMIC DNA]</scope>
    <source>
        <strain evidence="4">ATCC 11170 / ATH 1.1.1 / DSM 467 / LMG 4362 / NCIMB 8255 / S1</strain>
    </source>
</reference>
<dbReference type="EMBL" id="CP000230">
    <property type="protein sequence ID" value="ABC24074.1"/>
    <property type="molecule type" value="Genomic_DNA"/>
</dbReference>
<evidence type="ECO:0000313" key="4">
    <source>
        <dbReference type="Proteomes" id="UP000001929"/>
    </source>
</evidence>
<dbReference type="PANTHER" id="PTHR38040:SF1">
    <property type="entry name" value="UBIQUINONE BIOSYNTHESIS ACCESSORY FACTOR UBIK"/>
    <property type="match status" value="1"/>
</dbReference>
<evidence type="ECO:0000313" key="3">
    <source>
        <dbReference type="EMBL" id="ABC24074.1"/>
    </source>
</evidence>
<dbReference type="PATRIC" id="fig|269796.9.peg.3397"/>
<dbReference type="AlphaFoldDB" id="Q2RP71"/>
<keyword evidence="1" id="KW-0175">Coiled coil</keyword>
<protein>
    <recommendedName>
        <fullName evidence="5">Accessory factor UbiK family protein</fullName>
    </recommendedName>
</protein>
<evidence type="ECO:0008006" key="5">
    <source>
        <dbReference type="Google" id="ProtNLM"/>
    </source>
</evidence>
<evidence type="ECO:0000256" key="1">
    <source>
        <dbReference type="SAM" id="Coils"/>
    </source>
</evidence>
<dbReference type="GO" id="GO:0005829">
    <property type="term" value="C:cytosol"/>
    <property type="evidence" value="ECO:0007669"/>
    <property type="project" value="TreeGrafter"/>
</dbReference>
<gene>
    <name evidence="3" type="ordered locus">Rru_A3279</name>
</gene>
<name>Q2RP71_RHORT</name>
<dbReference type="Pfam" id="PF04380">
    <property type="entry name" value="BMFP"/>
    <property type="match status" value="1"/>
</dbReference>
<dbReference type="EnsemblBacteria" id="ABC24074">
    <property type="protein sequence ID" value="ABC24074"/>
    <property type="gene ID" value="Rru_A3279"/>
</dbReference>
<dbReference type="PANTHER" id="PTHR38040">
    <property type="entry name" value="UBIQUINONE BIOSYNTHESIS ACCESSORY FACTOR UBIK"/>
    <property type="match status" value="1"/>
</dbReference>
<feature type="coiled-coil region" evidence="1">
    <location>
        <begin position="59"/>
        <end position="86"/>
    </location>
</feature>